<name>A0A4Z1I723_9HELO</name>
<evidence type="ECO:0000256" key="7">
    <source>
        <dbReference type="ARBA" id="ARBA00047622"/>
    </source>
</evidence>
<comment type="catalytic activity">
    <reaction evidence="6">
        <text>N,N-dimethylethanolamine phosphate + S-adenosyl-L-methionine = phosphocholine + S-adenosyl-L-homocysteine + H(+)</text>
        <dbReference type="Rhea" id="RHEA:25325"/>
        <dbReference type="ChEBI" id="CHEBI:15378"/>
        <dbReference type="ChEBI" id="CHEBI:57856"/>
        <dbReference type="ChEBI" id="CHEBI:58641"/>
        <dbReference type="ChEBI" id="CHEBI:59789"/>
        <dbReference type="ChEBI" id="CHEBI:295975"/>
        <dbReference type="EC" id="2.1.1.103"/>
    </reaction>
    <physiologicalReaction direction="left-to-right" evidence="6">
        <dbReference type="Rhea" id="RHEA:25326"/>
    </physiologicalReaction>
</comment>
<gene>
    <name evidence="10" type="ORF">BOTNAR_0324g00010</name>
</gene>
<dbReference type="PANTHER" id="PTHR44307:SF2">
    <property type="entry name" value="PHOSPHOETHANOLAMINE METHYLTRANSFERASE ISOFORM X1"/>
    <property type="match status" value="1"/>
</dbReference>
<dbReference type="EMBL" id="PQXJ01000324">
    <property type="protein sequence ID" value="TGO52417.1"/>
    <property type="molecule type" value="Genomic_DNA"/>
</dbReference>
<comment type="pathway">
    <text evidence="1">Phospholipid metabolism; phosphatidylcholine biosynthesis.</text>
</comment>
<dbReference type="PANTHER" id="PTHR44307">
    <property type="entry name" value="PHOSPHOETHANOLAMINE METHYLTRANSFERASE"/>
    <property type="match status" value="1"/>
</dbReference>
<comment type="pathway">
    <text evidence="2">Lipid metabolism.</text>
</comment>
<evidence type="ECO:0000313" key="11">
    <source>
        <dbReference type="Proteomes" id="UP000297452"/>
    </source>
</evidence>
<dbReference type="CDD" id="cd02440">
    <property type="entry name" value="AdoMet_MTases"/>
    <property type="match status" value="1"/>
</dbReference>
<evidence type="ECO:0000256" key="6">
    <source>
        <dbReference type="ARBA" id="ARBA00047619"/>
    </source>
</evidence>
<keyword evidence="3" id="KW-0489">Methyltransferase</keyword>
<comment type="catalytic activity">
    <reaction evidence="8">
        <text>N-methylethanolamine phosphate + S-adenosyl-L-methionine = N,N-dimethylethanolamine phosphate + S-adenosyl-L-homocysteine + H(+)</text>
        <dbReference type="Rhea" id="RHEA:25321"/>
        <dbReference type="ChEBI" id="CHEBI:15378"/>
        <dbReference type="ChEBI" id="CHEBI:57781"/>
        <dbReference type="ChEBI" id="CHEBI:57856"/>
        <dbReference type="ChEBI" id="CHEBI:58641"/>
        <dbReference type="ChEBI" id="CHEBI:59789"/>
        <dbReference type="EC" id="2.1.1.103"/>
    </reaction>
    <physiologicalReaction direction="left-to-right" evidence="8">
        <dbReference type="Rhea" id="RHEA:25322"/>
    </physiologicalReaction>
</comment>
<dbReference type="GO" id="GO:0000234">
    <property type="term" value="F:phosphoethanolamine N-methyltransferase activity"/>
    <property type="evidence" value="ECO:0007669"/>
    <property type="project" value="UniProtKB-EC"/>
</dbReference>
<dbReference type="OrthoDB" id="540004at2759"/>
<evidence type="ECO:0000256" key="1">
    <source>
        <dbReference type="ARBA" id="ARBA00004969"/>
    </source>
</evidence>
<keyword evidence="11" id="KW-1185">Reference proteome</keyword>
<evidence type="ECO:0000256" key="4">
    <source>
        <dbReference type="ARBA" id="ARBA00022679"/>
    </source>
</evidence>
<dbReference type="Proteomes" id="UP000297452">
    <property type="component" value="Unassembled WGS sequence"/>
</dbReference>
<evidence type="ECO:0000313" key="10">
    <source>
        <dbReference type="EMBL" id="TGO52417.1"/>
    </source>
</evidence>
<proteinExistence type="predicted"/>
<evidence type="ECO:0000256" key="5">
    <source>
        <dbReference type="ARBA" id="ARBA00035674"/>
    </source>
</evidence>
<feature type="domain" description="Methyltransferase" evidence="9">
    <location>
        <begin position="77"/>
        <end position="174"/>
    </location>
</feature>
<keyword evidence="4" id="KW-0808">Transferase</keyword>
<dbReference type="AlphaFoldDB" id="A0A4Z1I723"/>
<dbReference type="InterPro" id="IPR041698">
    <property type="entry name" value="Methyltransf_25"/>
</dbReference>
<protein>
    <recommendedName>
        <fullName evidence="5">phosphoethanolamine N-methyltransferase</fullName>
        <ecNumber evidence="5">2.1.1.103</ecNumber>
    </recommendedName>
</protein>
<sequence>MSPSAIIDEPDFLSTVVDEAKAAPPSPCPQAPGREDYPSVEYYDHLARTYEGAFSHDIGLLEFIERTLRELPTKAKVLDIGCGTGKPVSYTMAAHGHDLHGVDLSGAMIDLSMKCVPTGSFTQADMLNYTPRFEKTNTPPDFDVIFTIFSLFCLSREEMKTMASKISSWLKPNGLWCIGTICAEDFKTTPSMYDADGLCATDVEMMFMGSICCSMTAFTKQGWESVIEAAGFEITYTKSDLFTPRPSAGIASDDEMHYYIMARKM</sequence>
<reference evidence="10 11" key="1">
    <citation type="submission" date="2017-12" db="EMBL/GenBank/DDBJ databases">
        <title>Comparative genomics of Botrytis spp.</title>
        <authorList>
            <person name="Valero-Jimenez C.A."/>
            <person name="Tapia P."/>
            <person name="Veloso J."/>
            <person name="Silva-Moreno E."/>
            <person name="Staats M."/>
            <person name="Valdes J.H."/>
            <person name="Van Kan J.A.L."/>
        </authorList>
    </citation>
    <scope>NUCLEOTIDE SEQUENCE [LARGE SCALE GENOMIC DNA]</scope>
    <source>
        <strain evidence="10 11">MUCL2120</strain>
    </source>
</reference>
<organism evidence="10 11">
    <name type="scientific">Botryotinia narcissicola</name>
    <dbReference type="NCBI Taxonomy" id="278944"/>
    <lineage>
        <taxon>Eukaryota</taxon>
        <taxon>Fungi</taxon>
        <taxon>Dikarya</taxon>
        <taxon>Ascomycota</taxon>
        <taxon>Pezizomycotina</taxon>
        <taxon>Leotiomycetes</taxon>
        <taxon>Helotiales</taxon>
        <taxon>Sclerotiniaceae</taxon>
        <taxon>Botryotinia</taxon>
    </lineage>
</organism>
<dbReference type="SUPFAM" id="SSF53335">
    <property type="entry name" value="S-adenosyl-L-methionine-dependent methyltransferases"/>
    <property type="match status" value="1"/>
</dbReference>
<dbReference type="InterPro" id="IPR029063">
    <property type="entry name" value="SAM-dependent_MTases_sf"/>
</dbReference>
<comment type="caution">
    <text evidence="10">The sequence shown here is derived from an EMBL/GenBank/DDBJ whole genome shotgun (WGS) entry which is preliminary data.</text>
</comment>
<dbReference type="Pfam" id="PF13649">
    <property type="entry name" value="Methyltransf_25"/>
    <property type="match status" value="1"/>
</dbReference>
<dbReference type="STRING" id="278944.A0A4Z1I723"/>
<evidence type="ECO:0000256" key="3">
    <source>
        <dbReference type="ARBA" id="ARBA00022603"/>
    </source>
</evidence>
<comment type="catalytic activity">
    <reaction evidence="7">
        <text>phosphoethanolamine + S-adenosyl-L-methionine = N-methylethanolamine phosphate + S-adenosyl-L-homocysteine + H(+)</text>
        <dbReference type="Rhea" id="RHEA:20365"/>
        <dbReference type="ChEBI" id="CHEBI:15378"/>
        <dbReference type="ChEBI" id="CHEBI:57781"/>
        <dbReference type="ChEBI" id="CHEBI:57856"/>
        <dbReference type="ChEBI" id="CHEBI:58190"/>
        <dbReference type="ChEBI" id="CHEBI:59789"/>
        <dbReference type="EC" id="2.1.1.103"/>
    </reaction>
    <physiologicalReaction direction="left-to-right" evidence="7">
        <dbReference type="Rhea" id="RHEA:20366"/>
    </physiologicalReaction>
</comment>
<accession>A0A4Z1I723</accession>
<dbReference type="EC" id="2.1.1.103" evidence="5"/>
<evidence type="ECO:0000256" key="8">
    <source>
        <dbReference type="ARBA" id="ARBA00047841"/>
    </source>
</evidence>
<dbReference type="GO" id="GO:0032259">
    <property type="term" value="P:methylation"/>
    <property type="evidence" value="ECO:0007669"/>
    <property type="project" value="UniProtKB-KW"/>
</dbReference>
<evidence type="ECO:0000256" key="2">
    <source>
        <dbReference type="ARBA" id="ARBA00005189"/>
    </source>
</evidence>
<dbReference type="Gene3D" id="3.40.50.150">
    <property type="entry name" value="Vaccinia Virus protein VP39"/>
    <property type="match status" value="1"/>
</dbReference>
<evidence type="ECO:0000259" key="9">
    <source>
        <dbReference type="Pfam" id="PF13649"/>
    </source>
</evidence>